<protein>
    <submittedName>
        <fullName evidence="2">Uncharacterized protein</fullName>
    </submittedName>
</protein>
<evidence type="ECO:0000256" key="1">
    <source>
        <dbReference type="SAM" id="MobiDB-lite"/>
    </source>
</evidence>
<reference evidence="2 3" key="1">
    <citation type="journal article" date="2019" name="Int. J. Syst. Evol. Microbiol.">
        <title>The Global Catalogue of Microorganisms (GCM) 10K type strain sequencing project: providing services to taxonomists for standard genome sequencing and annotation.</title>
        <authorList>
            <consortium name="The Broad Institute Genomics Platform"/>
            <consortium name="The Broad Institute Genome Sequencing Center for Infectious Disease"/>
            <person name="Wu L."/>
            <person name="Ma J."/>
        </authorList>
    </citation>
    <scope>NUCLEOTIDE SEQUENCE [LARGE SCALE GENOMIC DNA]</scope>
    <source>
        <strain evidence="2 3">JCM 13008</strain>
    </source>
</reference>
<name>A0ABN1TY64_9ACTN</name>
<comment type="caution">
    <text evidence="2">The sequence shown here is derived from an EMBL/GenBank/DDBJ whole genome shotgun (WGS) entry which is preliminary data.</text>
</comment>
<feature type="compositionally biased region" description="Low complexity" evidence="1">
    <location>
        <begin position="83"/>
        <end position="97"/>
    </location>
</feature>
<organism evidence="2 3">
    <name type="scientific">Nocardioides dubius</name>
    <dbReference type="NCBI Taxonomy" id="317019"/>
    <lineage>
        <taxon>Bacteria</taxon>
        <taxon>Bacillati</taxon>
        <taxon>Actinomycetota</taxon>
        <taxon>Actinomycetes</taxon>
        <taxon>Propionibacteriales</taxon>
        <taxon>Nocardioidaceae</taxon>
        <taxon>Nocardioides</taxon>
    </lineage>
</organism>
<feature type="compositionally biased region" description="Acidic residues" evidence="1">
    <location>
        <begin position="35"/>
        <end position="44"/>
    </location>
</feature>
<sequence>MSEFNLDQNPDDVEAVVHEGDADEETQIHRHDLDPEAVADEADAEGQLSEVGALDPALMEEPISPADAVAGAPDGESGEADEGAAGPDGIPPEFRAD</sequence>
<evidence type="ECO:0000313" key="2">
    <source>
        <dbReference type="EMBL" id="GAA1108483.1"/>
    </source>
</evidence>
<gene>
    <name evidence="2" type="ORF">GCM10009668_30870</name>
</gene>
<evidence type="ECO:0000313" key="3">
    <source>
        <dbReference type="Proteomes" id="UP001501581"/>
    </source>
</evidence>
<keyword evidence="3" id="KW-1185">Reference proteome</keyword>
<feature type="compositionally biased region" description="Basic and acidic residues" evidence="1">
    <location>
        <begin position="15"/>
        <end position="34"/>
    </location>
</feature>
<dbReference type="EMBL" id="BAAALG010000011">
    <property type="protein sequence ID" value="GAA1108483.1"/>
    <property type="molecule type" value="Genomic_DNA"/>
</dbReference>
<dbReference type="RefSeq" id="WP_343995711.1">
    <property type="nucleotide sequence ID" value="NZ_BAAALG010000011.1"/>
</dbReference>
<feature type="region of interest" description="Disordered" evidence="1">
    <location>
        <begin position="1"/>
        <end position="97"/>
    </location>
</feature>
<proteinExistence type="predicted"/>
<accession>A0ABN1TY64</accession>
<dbReference type="Proteomes" id="UP001501581">
    <property type="component" value="Unassembled WGS sequence"/>
</dbReference>